<dbReference type="Proteomes" id="UP000712600">
    <property type="component" value="Unassembled WGS sequence"/>
</dbReference>
<accession>A0A8S9RX64</accession>
<comment type="caution">
    <text evidence="1">The sequence shown here is derived from an EMBL/GenBank/DDBJ whole genome shotgun (WGS) entry which is preliminary data.</text>
</comment>
<dbReference type="AlphaFoldDB" id="A0A8S9RX64"/>
<proteinExistence type="predicted"/>
<protein>
    <submittedName>
        <fullName evidence="1">Uncharacterized protein</fullName>
    </submittedName>
</protein>
<evidence type="ECO:0000313" key="1">
    <source>
        <dbReference type="EMBL" id="KAF3585921.1"/>
    </source>
</evidence>
<evidence type="ECO:0000313" key="2">
    <source>
        <dbReference type="Proteomes" id="UP000712600"/>
    </source>
</evidence>
<organism evidence="1 2">
    <name type="scientific">Brassica cretica</name>
    <name type="common">Mustard</name>
    <dbReference type="NCBI Taxonomy" id="69181"/>
    <lineage>
        <taxon>Eukaryota</taxon>
        <taxon>Viridiplantae</taxon>
        <taxon>Streptophyta</taxon>
        <taxon>Embryophyta</taxon>
        <taxon>Tracheophyta</taxon>
        <taxon>Spermatophyta</taxon>
        <taxon>Magnoliopsida</taxon>
        <taxon>eudicotyledons</taxon>
        <taxon>Gunneridae</taxon>
        <taxon>Pentapetalae</taxon>
        <taxon>rosids</taxon>
        <taxon>malvids</taxon>
        <taxon>Brassicales</taxon>
        <taxon>Brassicaceae</taxon>
        <taxon>Brassiceae</taxon>
        <taxon>Brassica</taxon>
    </lineage>
</organism>
<gene>
    <name evidence="1" type="ORF">F2Q69_00028224</name>
</gene>
<sequence>MAPSRSRIVLFQHRCDALVALPRAGSFREGYGALALFFLLECQETRQQRELTRLIAQLATLADRPSPYQKAGLLVTISAISSISGIVLVENVLLYIATMTSLALSARAFPDRGLPLSAFRPLGRWKRAILFSQRSLLVDFAFSWGLSRASQF</sequence>
<reference evidence="1" key="1">
    <citation type="submission" date="2019-12" db="EMBL/GenBank/DDBJ databases">
        <title>Genome sequencing and annotation of Brassica cretica.</title>
        <authorList>
            <person name="Studholme D.J."/>
            <person name="Sarris P."/>
        </authorList>
    </citation>
    <scope>NUCLEOTIDE SEQUENCE</scope>
    <source>
        <strain evidence="1">PFS-109/04</strain>
        <tissue evidence="1">Leaf</tissue>
    </source>
</reference>
<name>A0A8S9RX64_BRACR</name>
<dbReference type="EMBL" id="QGKX02000088">
    <property type="protein sequence ID" value="KAF3585921.1"/>
    <property type="molecule type" value="Genomic_DNA"/>
</dbReference>